<organism evidence="5 6">
    <name type="scientific">Chitinimonas taiwanensis DSM 18899</name>
    <dbReference type="NCBI Taxonomy" id="1121279"/>
    <lineage>
        <taxon>Bacteria</taxon>
        <taxon>Pseudomonadati</taxon>
        <taxon>Pseudomonadota</taxon>
        <taxon>Betaproteobacteria</taxon>
        <taxon>Neisseriales</taxon>
        <taxon>Chitinibacteraceae</taxon>
        <taxon>Chitinimonas</taxon>
    </lineage>
</organism>
<dbReference type="InterPro" id="IPR001599">
    <property type="entry name" value="Macroglobln_a2"/>
</dbReference>
<evidence type="ECO:0000256" key="1">
    <source>
        <dbReference type="ARBA" id="ARBA00010556"/>
    </source>
</evidence>
<dbReference type="RefSeq" id="WP_072429259.1">
    <property type="nucleotide sequence ID" value="NZ_FPKR01000011.1"/>
</dbReference>
<reference evidence="5 6" key="1">
    <citation type="submission" date="2016-11" db="EMBL/GenBank/DDBJ databases">
        <authorList>
            <person name="Jaros S."/>
            <person name="Januszkiewicz K."/>
            <person name="Wedrychowicz H."/>
        </authorList>
    </citation>
    <scope>NUCLEOTIDE SEQUENCE [LARGE SCALE GENOMIC DNA]</scope>
    <source>
        <strain evidence="5 6">DSM 18899</strain>
    </source>
</reference>
<evidence type="ECO:0000259" key="3">
    <source>
        <dbReference type="SMART" id="SM01359"/>
    </source>
</evidence>
<dbReference type="Pfam" id="PF07703">
    <property type="entry name" value="A2M_BRD"/>
    <property type="match status" value="1"/>
</dbReference>
<keyword evidence="6" id="KW-1185">Reference proteome</keyword>
<dbReference type="Proteomes" id="UP000186513">
    <property type="component" value="Unassembled WGS sequence"/>
</dbReference>
<dbReference type="Pfam" id="PF17973">
    <property type="entry name" value="bMG10"/>
    <property type="match status" value="1"/>
</dbReference>
<feature type="chain" id="PRO_5012182407" description="Alpha-2-macroglobulin" evidence="2">
    <location>
        <begin position="17"/>
        <end position="1882"/>
    </location>
</feature>
<dbReference type="PANTHER" id="PTHR40094:SF1">
    <property type="entry name" value="UBIQUITIN DOMAIN-CONTAINING PROTEIN"/>
    <property type="match status" value="1"/>
</dbReference>
<feature type="signal peptide" evidence="2">
    <location>
        <begin position="1"/>
        <end position="16"/>
    </location>
</feature>
<proteinExistence type="inferred from homology"/>
<dbReference type="EMBL" id="FPKR01000011">
    <property type="protein sequence ID" value="SFZ78048.1"/>
    <property type="molecule type" value="Genomic_DNA"/>
</dbReference>
<evidence type="ECO:0000259" key="4">
    <source>
        <dbReference type="SMART" id="SM01360"/>
    </source>
</evidence>
<gene>
    <name evidence="5" type="ORF">SAMN02745887_02756</name>
</gene>
<dbReference type="Pfam" id="PF11974">
    <property type="entry name" value="bMG3"/>
    <property type="match status" value="1"/>
</dbReference>
<dbReference type="SMART" id="SM01360">
    <property type="entry name" value="A2M"/>
    <property type="match status" value="1"/>
</dbReference>
<dbReference type="InterPro" id="IPR051802">
    <property type="entry name" value="YfhM-like"/>
</dbReference>
<dbReference type="Gene3D" id="2.60.40.1930">
    <property type="match status" value="1"/>
</dbReference>
<evidence type="ECO:0000256" key="2">
    <source>
        <dbReference type="SAM" id="SignalP"/>
    </source>
</evidence>
<dbReference type="STRING" id="1121279.SAMN02745887_02756"/>
<dbReference type="Pfam" id="PF00207">
    <property type="entry name" value="A2M"/>
    <property type="match status" value="1"/>
</dbReference>
<name>A0A1K2HMK2_9NEIS</name>
<protein>
    <recommendedName>
        <fullName evidence="7">Alpha-2-macroglobulin</fullName>
    </recommendedName>
</protein>
<feature type="domain" description="Alpha-2-macroglobulin bait region" evidence="3">
    <location>
        <begin position="1008"/>
        <end position="1164"/>
    </location>
</feature>
<comment type="similarity">
    <text evidence="1">Belongs to the protease inhibitor I39 (alpha-2-macroglobulin) family. Bacterial alpha-2-macroglobulin subfamily.</text>
</comment>
<evidence type="ECO:0000313" key="5">
    <source>
        <dbReference type="EMBL" id="SFZ78048.1"/>
    </source>
</evidence>
<keyword evidence="2" id="KW-0732">Signal</keyword>
<evidence type="ECO:0000313" key="6">
    <source>
        <dbReference type="Proteomes" id="UP000186513"/>
    </source>
</evidence>
<accession>A0A1K2HMK2</accession>
<dbReference type="InterPro" id="IPR021868">
    <property type="entry name" value="Alpha_2_Macroglob_MG3"/>
</dbReference>
<sequence>MRLALLLACLPLSLFAADIESFSPQGAVREVRQAKVRFSESMVRFGDPRLPDPFEVACGAEEGSGRWIDDRNWVYDFRRDLPAATQCEFRLKPGLKTLAGAALPASRYQFSTGGPEPVDVWPERWQPIVEDQVFLVSFAAPPLPTSLAASARCEVEGLRERIPAVVLADAERDKLLTAYFSRDRKRWPSHMAALRCQRPLPNDASMQLVLDAGLSAANGASLREPMQFDFRVQPRFTAWMSCERTREKSACLPLSPIELRFSAGVDAARAKAATLVSADGKQRWAAEAILGSDKQFFEEEQAGKPVRRQLAYGVRFKPLFPENGTLQLNLPAGLRDEYGRALSNAKQFPQSVKLDSFPALAKFSASFGIVERAVGVLPVTVRNVGEAVRAEDKPAPGMLDSLIDMAKSATGSAKPAEKTLGLPYRQLTLNKEADIVSWYQRLRRGAQPADGQDYRSASLLKDVGSAQRYRLPAPNDELAAEVIGLPLPKAGLTVVEVESARLGKRLLQPAASMYVASGALVTNLSVHYRRGHDDALVWVTTLDKGWLVNNAAVSILDCKGKVLASGKTNAQGVWQPSKALAKERYDCPNYVFARQGEDVTFLVSDWREGIEAWRFGVNTEYDRDQRRSFHAVLDRGLYRAGETVSIKLIGRERTALGFGQLADAQLPNQVELQHLGSDESVVLPLEWRNGAATLSWDIPADAKLGSYAINLARKQGKQLDGLGSAGQFSVAEFRVPLMRGTLKLPADTVQAGSLQAVAQVQYLAGGPAGGEAVKLRALVRPAGSRELEAFEGFRFSTGDVPAKVLRPDAQDERENQDDEQPLALRSTVLDKAGGATLPLTGWRNASTPLQLTAELEYRDPNGEVQTTAASSMIWPSAAQVGLKFGQAKREGGMPLELGLASYTGKPLAGRAIKAEAWSRQTFSHRKRLVGGFYSYQHETRYQPLGEICNGRSDTRGRLRCDLPAKFSGEVLVRVSSADDAGHIAYAHDEAWLPGEGEGWWANGDGDRIDLIADKKQYEAGDTATLRVVMPFREATALVAVEREKVLEWRAVTLRADNPIIKLPIKGHYGPNVFVSVLVVRGRVAEPAATALLDLARPAYKLGLIKLAVGSKAYALDVKVSSDKTLYQVRDKARVKVSVKGMDGKPLPKGAEVALAAVDEGLLQLRANDSWQLLPAMLGERGYGFYTATAQGQVIGKRHFGRKAVPVGGGGGRSGTRELFDTLLLWKARVTLDAKGEASVEVPLNDSLTSFRIVAVATAGSDRFGTGETKIRASKDVMLFNGLARTVREGDRFEAGFTVRNTTAEALSLTVRAKAKGLPELTAQALNLAGNEARELIWPVSVPAGVGKLDWQVEVQGGTRVYDRLSFSQAVSEAVPVRVLQATITQLPPDLNLPLARPADAIAGRGGVSVTLSPSLVAALDGVENYLRAYPYTCLEQQTSKAMGLNDPAAWDAVVARLDSYLDGDGLAKYFPTLEYGSAALTAHMLTLSAESGWALPDGGRERMLRALTGYVEGRIAREPLPSDSTRRASRKLDAIAALVRWESARPAMLDGLVLEPNRWPTATVLDWIAVLEKLDGVPKRVERLKEARQILNARLDMSGTSLNFSTAQADDAWWSMDSTDGDAARILLDALKQQGNRADLGRLARGVVSRQQRGHWDTTVANAWGALALRQFAQQVEAGPPGGATVAKLGGEQRLDWSKSAQGGRLFLPWPDQAATLNLSHQGAGKPWAVLEARAAVPLKAPLVSGYRVDKRWEPVEARGKTFARGEVWRVRLTIDAQADMSWVAVNDPIPAGATLLGRGMATDSALLARSETSQGAWPAFEEKGETAYRAYYDWLPKGQHVLEYTVRLNTRGEFALPATRVEALYAPERFGESPNPLIRVE</sequence>
<dbReference type="InterPro" id="IPR002890">
    <property type="entry name" value="MG2"/>
</dbReference>
<dbReference type="InterPro" id="IPR011625">
    <property type="entry name" value="A2M_N_BRD"/>
</dbReference>
<evidence type="ECO:0008006" key="7">
    <source>
        <dbReference type="Google" id="ProtNLM"/>
    </source>
</evidence>
<feature type="domain" description="Alpha-2-macroglobulin" evidence="4">
    <location>
        <begin position="1222"/>
        <end position="1312"/>
    </location>
</feature>
<dbReference type="GO" id="GO:0004866">
    <property type="term" value="F:endopeptidase inhibitor activity"/>
    <property type="evidence" value="ECO:0007669"/>
    <property type="project" value="InterPro"/>
</dbReference>
<dbReference type="InterPro" id="IPR041246">
    <property type="entry name" value="Bact_MG10"/>
</dbReference>
<dbReference type="Pfam" id="PF01835">
    <property type="entry name" value="MG2"/>
    <property type="match status" value="1"/>
</dbReference>
<dbReference type="PANTHER" id="PTHR40094">
    <property type="entry name" value="ALPHA-2-MACROGLOBULIN HOMOLOG"/>
    <property type="match status" value="1"/>
</dbReference>
<dbReference type="OrthoDB" id="9767116at2"/>
<dbReference type="SMART" id="SM01359">
    <property type="entry name" value="A2M_N_2"/>
    <property type="match status" value="1"/>
</dbReference>